<accession>A0A8T1U7D7</accession>
<gene>
    <name evidence="2" type="ORF">JG687_00010398</name>
</gene>
<feature type="region of interest" description="Disordered" evidence="1">
    <location>
        <begin position="124"/>
        <end position="145"/>
    </location>
</feature>
<name>A0A8T1U7D7_9STRA</name>
<sequence length="145" mass="16140">MIRMSSKYGAYEADVLAQMKHAITNMTYARTEADYATHRGKFKRHVSHGISNRFASLQESHEQPRGEPVRQSEAADEGAFFLALQLESYAIFSEAQRGGVLRQGLNSRNITGYVLLGDERDTGHDGRMGGHSHQNPVRFCRGPSG</sequence>
<dbReference type="EMBL" id="JAENGZ010000587">
    <property type="protein sequence ID" value="KAG6956770.1"/>
    <property type="molecule type" value="Genomic_DNA"/>
</dbReference>
<dbReference type="AlphaFoldDB" id="A0A8T1U7D7"/>
<organism evidence="2 3">
    <name type="scientific">Phytophthora cactorum</name>
    <dbReference type="NCBI Taxonomy" id="29920"/>
    <lineage>
        <taxon>Eukaryota</taxon>
        <taxon>Sar</taxon>
        <taxon>Stramenopiles</taxon>
        <taxon>Oomycota</taxon>
        <taxon>Peronosporomycetes</taxon>
        <taxon>Peronosporales</taxon>
        <taxon>Peronosporaceae</taxon>
        <taxon>Phytophthora</taxon>
    </lineage>
</organism>
<evidence type="ECO:0000313" key="3">
    <source>
        <dbReference type="Proteomes" id="UP000688947"/>
    </source>
</evidence>
<protein>
    <submittedName>
        <fullName evidence="2">Uncharacterized protein</fullName>
    </submittedName>
</protein>
<dbReference type="Proteomes" id="UP000688947">
    <property type="component" value="Unassembled WGS sequence"/>
</dbReference>
<evidence type="ECO:0000256" key="1">
    <source>
        <dbReference type="SAM" id="MobiDB-lite"/>
    </source>
</evidence>
<comment type="caution">
    <text evidence="2">The sequence shown here is derived from an EMBL/GenBank/DDBJ whole genome shotgun (WGS) entry which is preliminary data.</text>
</comment>
<reference evidence="2" key="1">
    <citation type="submission" date="2021-01" db="EMBL/GenBank/DDBJ databases">
        <title>Phytophthora aleatoria, a newly-described species from Pinus radiata is distinct from Phytophthora cactorum isolates based on comparative genomics.</title>
        <authorList>
            <person name="Mcdougal R."/>
            <person name="Panda P."/>
            <person name="Williams N."/>
            <person name="Studholme D.J."/>
        </authorList>
    </citation>
    <scope>NUCLEOTIDE SEQUENCE</scope>
    <source>
        <strain evidence="2">NZFS 3830</strain>
    </source>
</reference>
<proteinExistence type="predicted"/>
<evidence type="ECO:0000313" key="2">
    <source>
        <dbReference type="EMBL" id="KAG6956770.1"/>
    </source>
</evidence>
<dbReference type="OrthoDB" id="89288at2759"/>